<dbReference type="STRING" id="1622118.Lupro_00030"/>
<dbReference type="SUPFAM" id="SSF55729">
    <property type="entry name" value="Acyl-CoA N-acyltransferases (Nat)"/>
    <property type="match status" value="1"/>
</dbReference>
<evidence type="ECO:0000259" key="1">
    <source>
        <dbReference type="PROSITE" id="PS51186"/>
    </source>
</evidence>
<dbReference type="KEGG" id="lut:Lupro_00030"/>
<dbReference type="InterPro" id="IPR016181">
    <property type="entry name" value="Acyl_CoA_acyltransferase"/>
</dbReference>
<name>A0A0X8G462_9FLAO</name>
<dbReference type="PANTHER" id="PTHR43415:SF3">
    <property type="entry name" value="GNAT-FAMILY ACETYLTRANSFERASE"/>
    <property type="match status" value="1"/>
</dbReference>
<evidence type="ECO:0000313" key="2">
    <source>
        <dbReference type="EMBL" id="AMC09748.1"/>
    </source>
</evidence>
<reference evidence="2 3" key="2">
    <citation type="journal article" date="2016" name="Int. J. Syst. Evol. Microbiol.">
        <title>Lutibacter profundi sp. nov., isolated from a deep-sea hydrothermal system on the Arctic Mid-Ocean Ridge and emended description of the genus Lutibacter.</title>
        <authorList>
            <person name="Le Moine Bauer S."/>
            <person name="Roalkvam I."/>
            <person name="Steen I.H."/>
            <person name="Dahle H."/>
        </authorList>
    </citation>
    <scope>NUCLEOTIDE SEQUENCE [LARGE SCALE GENOMIC DNA]</scope>
    <source>
        <strain evidence="2 3">LP1</strain>
    </source>
</reference>
<dbReference type="PROSITE" id="PS51186">
    <property type="entry name" value="GNAT"/>
    <property type="match status" value="1"/>
</dbReference>
<sequence>MATLIGENINLRALEPEDLDFLFSTENNQDFWKVSGTQLPYSKYILKKYIKNSHQDIYEAKQYRFVICTKIDTPIGIIDLFDFNPQHKRVGVGILLLPKYQRKGLGSEALKAIIDYAFTYLDVHQIFANVTTNNLNSISLFEKFKFQKSGIRKDWVYSDNTFKDEILYQLIKNTNEP</sequence>
<dbReference type="RefSeq" id="WP_068205461.1">
    <property type="nucleotide sequence ID" value="NZ_CP013355.1"/>
</dbReference>
<dbReference type="OrthoDB" id="893030at2"/>
<organism evidence="2 3">
    <name type="scientific">Lutibacter profundi</name>
    <dbReference type="NCBI Taxonomy" id="1622118"/>
    <lineage>
        <taxon>Bacteria</taxon>
        <taxon>Pseudomonadati</taxon>
        <taxon>Bacteroidota</taxon>
        <taxon>Flavobacteriia</taxon>
        <taxon>Flavobacteriales</taxon>
        <taxon>Flavobacteriaceae</taxon>
        <taxon>Lutibacter</taxon>
    </lineage>
</organism>
<feature type="domain" description="N-acetyltransferase" evidence="1">
    <location>
        <begin position="9"/>
        <end position="173"/>
    </location>
</feature>
<proteinExistence type="predicted"/>
<keyword evidence="3" id="KW-1185">Reference proteome</keyword>
<evidence type="ECO:0000313" key="3">
    <source>
        <dbReference type="Proteomes" id="UP000059672"/>
    </source>
</evidence>
<dbReference type="AlphaFoldDB" id="A0A0X8G462"/>
<dbReference type="EMBL" id="CP013355">
    <property type="protein sequence ID" value="AMC09748.1"/>
    <property type="molecule type" value="Genomic_DNA"/>
</dbReference>
<dbReference type="PANTHER" id="PTHR43415">
    <property type="entry name" value="SPERMIDINE N(1)-ACETYLTRANSFERASE"/>
    <property type="match status" value="1"/>
</dbReference>
<dbReference type="Gene3D" id="3.40.630.30">
    <property type="match status" value="1"/>
</dbReference>
<dbReference type="CDD" id="cd04301">
    <property type="entry name" value="NAT_SF"/>
    <property type="match status" value="1"/>
</dbReference>
<keyword evidence="2" id="KW-0808">Transferase</keyword>
<accession>A0A0X8G462</accession>
<reference evidence="3" key="1">
    <citation type="submission" date="2015-12" db="EMBL/GenBank/DDBJ databases">
        <title>Complete genome sequence of Lutibacter profundus strain LP1.</title>
        <authorList>
            <person name="Wissuwa J."/>
            <person name="Le Moine Bauer S."/>
            <person name="Stokke R."/>
            <person name="Dahle H."/>
            <person name="Steen I.H."/>
        </authorList>
    </citation>
    <scope>NUCLEOTIDE SEQUENCE [LARGE SCALE GENOMIC DNA]</scope>
    <source>
        <strain evidence="3">LP1</strain>
    </source>
</reference>
<gene>
    <name evidence="2" type="ORF">Lupro_00030</name>
</gene>
<dbReference type="Pfam" id="PF13302">
    <property type="entry name" value="Acetyltransf_3"/>
    <property type="match status" value="1"/>
</dbReference>
<dbReference type="GO" id="GO:0016747">
    <property type="term" value="F:acyltransferase activity, transferring groups other than amino-acyl groups"/>
    <property type="evidence" value="ECO:0007669"/>
    <property type="project" value="InterPro"/>
</dbReference>
<dbReference type="InterPro" id="IPR000182">
    <property type="entry name" value="GNAT_dom"/>
</dbReference>
<protein>
    <submittedName>
        <fullName evidence="2">Acetyltransferase</fullName>
    </submittedName>
</protein>
<dbReference type="PATRIC" id="fig|1622118.3.peg.6"/>
<dbReference type="Proteomes" id="UP000059672">
    <property type="component" value="Chromosome"/>
</dbReference>